<dbReference type="CDD" id="cd05802">
    <property type="entry name" value="GlmM"/>
    <property type="match status" value="1"/>
</dbReference>
<dbReference type="EC" id="5.4.2.10" evidence="6"/>
<feature type="domain" description="Alpha-D-phosphohexomutase C-terminal" evidence="7">
    <location>
        <begin position="373"/>
        <end position="439"/>
    </location>
</feature>
<dbReference type="GO" id="GO:0005975">
    <property type="term" value="P:carbohydrate metabolic process"/>
    <property type="evidence" value="ECO:0007669"/>
    <property type="project" value="InterPro"/>
</dbReference>
<gene>
    <name evidence="6 11" type="primary">glmM</name>
    <name evidence="11" type="ORF">FLL46_05465</name>
</gene>
<keyword evidence="12" id="KW-1185">Reference proteome</keyword>
<proteinExistence type="inferred from homology"/>
<feature type="domain" description="Alpha-D-phosphohexomutase alpha/beta/alpha" evidence="10">
    <location>
        <begin position="258"/>
        <end position="366"/>
    </location>
</feature>
<dbReference type="GO" id="GO:0008966">
    <property type="term" value="F:phosphoglucosamine mutase activity"/>
    <property type="evidence" value="ECO:0007669"/>
    <property type="project" value="UniProtKB-UniRule"/>
</dbReference>
<dbReference type="PANTHER" id="PTHR42946">
    <property type="entry name" value="PHOSPHOHEXOSE MUTASE"/>
    <property type="match status" value="1"/>
</dbReference>
<evidence type="ECO:0000256" key="5">
    <source>
        <dbReference type="ARBA" id="ARBA00023235"/>
    </source>
</evidence>
<dbReference type="Pfam" id="PF00408">
    <property type="entry name" value="PGM_PMM_IV"/>
    <property type="match status" value="1"/>
</dbReference>
<evidence type="ECO:0000256" key="4">
    <source>
        <dbReference type="ARBA" id="ARBA00022842"/>
    </source>
</evidence>
<feature type="binding site" evidence="6">
    <location>
        <position position="243"/>
    </location>
    <ligand>
        <name>Mg(2+)</name>
        <dbReference type="ChEBI" id="CHEBI:18420"/>
    </ligand>
</feature>
<evidence type="ECO:0000259" key="8">
    <source>
        <dbReference type="Pfam" id="PF02878"/>
    </source>
</evidence>
<comment type="PTM">
    <text evidence="6">Activated by phosphorylation.</text>
</comment>
<evidence type="ECO:0000256" key="1">
    <source>
        <dbReference type="ARBA" id="ARBA00010231"/>
    </source>
</evidence>
<evidence type="ECO:0000259" key="9">
    <source>
        <dbReference type="Pfam" id="PF02879"/>
    </source>
</evidence>
<evidence type="ECO:0000259" key="7">
    <source>
        <dbReference type="Pfam" id="PF00408"/>
    </source>
</evidence>
<dbReference type="NCBIfam" id="NF008139">
    <property type="entry name" value="PRK10887.1"/>
    <property type="match status" value="1"/>
</dbReference>
<dbReference type="OrthoDB" id="9803322at2"/>
<dbReference type="NCBIfam" id="TIGR01455">
    <property type="entry name" value="glmM"/>
    <property type="match status" value="1"/>
</dbReference>
<evidence type="ECO:0000256" key="2">
    <source>
        <dbReference type="ARBA" id="ARBA00022553"/>
    </source>
</evidence>
<dbReference type="SUPFAM" id="SSF55957">
    <property type="entry name" value="Phosphoglucomutase, C-terminal domain"/>
    <property type="match status" value="1"/>
</dbReference>
<dbReference type="InterPro" id="IPR005845">
    <property type="entry name" value="A-D-PHexomutase_a/b/a-II"/>
</dbReference>
<comment type="catalytic activity">
    <reaction evidence="6">
        <text>alpha-D-glucosamine 1-phosphate = D-glucosamine 6-phosphate</text>
        <dbReference type="Rhea" id="RHEA:23424"/>
        <dbReference type="ChEBI" id="CHEBI:58516"/>
        <dbReference type="ChEBI" id="CHEBI:58725"/>
        <dbReference type="EC" id="5.4.2.10"/>
    </reaction>
</comment>
<dbReference type="Gene3D" id="3.40.120.10">
    <property type="entry name" value="Alpha-D-Glucose-1,6-Bisphosphate, subunit A, domain 3"/>
    <property type="match status" value="3"/>
</dbReference>
<dbReference type="InterPro" id="IPR016055">
    <property type="entry name" value="A-D-PHexomutase_a/b/a-I/II/III"/>
</dbReference>
<dbReference type="GO" id="GO:0004615">
    <property type="term" value="F:phosphomannomutase activity"/>
    <property type="evidence" value="ECO:0007669"/>
    <property type="project" value="TreeGrafter"/>
</dbReference>
<evidence type="ECO:0000256" key="6">
    <source>
        <dbReference type="HAMAP-Rule" id="MF_01554"/>
    </source>
</evidence>
<feature type="domain" description="Alpha-D-phosphohexomutase alpha/beta/alpha" evidence="8">
    <location>
        <begin position="4"/>
        <end position="135"/>
    </location>
</feature>
<dbReference type="InterPro" id="IPR005844">
    <property type="entry name" value="A-D-PHexomutase_a/b/a-I"/>
</dbReference>
<feature type="domain" description="Alpha-D-phosphohexomutase alpha/beta/alpha" evidence="9">
    <location>
        <begin position="157"/>
        <end position="254"/>
    </location>
</feature>
<dbReference type="InterPro" id="IPR005846">
    <property type="entry name" value="A-D-PHexomutase_a/b/a-III"/>
</dbReference>
<dbReference type="FunFam" id="3.40.120.10:FF:000001">
    <property type="entry name" value="Phosphoglucosamine mutase"/>
    <property type="match status" value="1"/>
</dbReference>
<feature type="modified residue" description="Phosphoserine" evidence="6">
    <location>
        <position position="102"/>
    </location>
</feature>
<dbReference type="AlphaFoldDB" id="A0A545UHP4"/>
<accession>A0A545UHP4</accession>
<comment type="caution">
    <text evidence="11">The sequence shown here is derived from an EMBL/GenBank/DDBJ whole genome shotgun (WGS) entry which is preliminary data.</text>
</comment>
<evidence type="ECO:0000313" key="11">
    <source>
        <dbReference type="EMBL" id="TQV88979.1"/>
    </source>
</evidence>
<feature type="active site" description="Phosphoserine intermediate" evidence="6">
    <location>
        <position position="102"/>
    </location>
</feature>
<comment type="similarity">
    <text evidence="1 6">Belongs to the phosphohexose mutase family.</text>
</comment>
<evidence type="ECO:0000256" key="3">
    <source>
        <dbReference type="ARBA" id="ARBA00022723"/>
    </source>
</evidence>
<dbReference type="GO" id="GO:0009252">
    <property type="term" value="P:peptidoglycan biosynthetic process"/>
    <property type="evidence" value="ECO:0007669"/>
    <property type="project" value="UniProtKB-ARBA"/>
</dbReference>
<dbReference type="Pfam" id="PF02878">
    <property type="entry name" value="PGM_PMM_I"/>
    <property type="match status" value="1"/>
</dbReference>
<dbReference type="EMBL" id="VIKS01000003">
    <property type="protein sequence ID" value="TQV88979.1"/>
    <property type="molecule type" value="Genomic_DNA"/>
</dbReference>
<keyword evidence="3 6" id="KW-0479">Metal-binding</keyword>
<dbReference type="InterPro" id="IPR050060">
    <property type="entry name" value="Phosphoglucosamine_mutase"/>
</dbReference>
<dbReference type="SUPFAM" id="SSF53738">
    <property type="entry name" value="Phosphoglucomutase, first 3 domains"/>
    <property type="match status" value="3"/>
</dbReference>
<dbReference type="Pfam" id="PF02880">
    <property type="entry name" value="PGM_PMM_III"/>
    <property type="match status" value="1"/>
</dbReference>
<dbReference type="Gene3D" id="3.30.310.50">
    <property type="entry name" value="Alpha-D-phosphohexomutase, C-terminal domain"/>
    <property type="match status" value="1"/>
</dbReference>
<dbReference type="HAMAP" id="MF_01554_B">
    <property type="entry name" value="GlmM_B"/>
    <property type="match status" value="1"/>
</dbReference>
<reference evidence="11 12" key="1">
    <citation type="submission" date="2019-07" db="EMBL/GenBank/DDBJ databases">
        <title>Draft genome for Aliikangiella sp. M105.</title>
        <authorList>
            <person name="Wang G."/>
        </authorList>
    </citation>
    <scope>NUCLEOTIDE SEQUENCE [LARGE SCALE GENOMIC DNA]</scope>
    <source>
        <strain evidence="11 12">M105</strain>
    </source>
</reference>
<dbReference type="GO" id="GO:0006048">
    <property type="term" value="P:UDP-N-acetylglucosamine biosynthetic process"/>
    <property type="evidence" value="ECO:0007669"/>
    <property type="project" value="TreeGrafter"/>
</dbReference>
<feature type="binding site" evidence="6">
    <location>
        <position position="245"/>
    </location>
    <ligand>
        <name>Mg(2+)</name>
        <dbReference type="ChEBI" id="CHEBI:18420"/>
    </ligand>
</feature>
<comment type="function">
    <text evidence="6">Catalyzes the conversion of glucosamine-6-phosphate to glucosamine-1-phosphate.</text>
</comment>
<dbReference type="FunFam" id="3.40.120.10:FF:000003">
    <property type="entry name" value="Phosphoglucosamine mutase"/>
    <property type="match status" value="1"/>
</dbReference>
<dbReference type="RefSeq" id="WP_142892464.1">
    <property type="nucleotide sequence ID" value="NZ_ML660161.1"/>
</dbReference>
<dbReference type="InterPro" id="IPR006352">
    <property type="entry name" value="GlmM_bact"/>
</dbReference>
<keyword evidence="4 6" id="KW-0460">Magnesium</keyword>
<dbReference type="FunFam" id="3.30.310.50:FF:000001">
    <property type="entry name" value="Phosphoglucosamine mutase"/>
    <property type="match status" value="1"/>
</dbReference>
<name>A0A545UHP4_9GAMM</name>
<dbReference type="Pfam" id="PF02879">
    <property type="entry name" value="PGM_PMM_II"/>
    <property type="match status" value="1"/>
</dbReference>
<organism evidence="11 12">
    <name type="scientific">Aliikangiella coralliicola</name>
    <dbReference type="NCBI Taxonomy" id="2592383"/>
    <lineage>
        <taxon>Bacteria</taxon>
        <taxon>Pseudomonadati</taxon>
        <taxon>Pseudomonadota</taxon>
        <taxon>Gammaproteobacteria</taxon>
        <taxon>Oceanospirillales</taxon>
        <taxon>Pleioneaceae</taxon>
        <taxon>Aliikangiella</taxon>
    </lineage>
</organism>
<feature type="binding site" evidence="6">
    <location>
        <position position="241"/>
    </location>
    <ligand>
        <name>Mg(2+)</name>
        <dbReference type="ChEBI" id="CHEBI:18420"/>
    </ligand>
</feature>
<dbReference type="Proteomes" id="UP000315439">
    <property type="component" value="Unassembled WGS sequence"/>
</dbReference>
<keyword evidence="2 6" id="KW-0597">Phosphoprotein</keyword>
<dbReference type="InterPro" id="IPR005841">
    <property type="entry name" value="Alpha-D-phosphohexomutase_SF"/>
</dbReference>
<protein>
    <recommendedName>
        <fullName evidence="6">Phosphoglucosamine mutase</fullName>
        <ecNumber evidence="6">5.4.2.10</ecNumber>
    </recommendedName>
</protein>
<dbReference type="GO" id="GO:0005829">
    <property type="term" value="C:cytosol"/>
    <property type="evidence" value="ECO:0007669"/>
    <property type="project" value="TreeGrafter"/>
</dbReference>
<dbReference type="InterPro" id="IPR036900">
    <property type="entry name" value="A-D-PHexomutase_C_sf"/>
</dbReference>
<sequence length="445" mass="47871">MSARKYFGTDGIRGKVGEYPITPEFVMKLGWAIGKVLGSSNRDRIVIGKDTRISGYMFESALESGIIAAGMNVQILGPMPTPGIAYLTRTFRAAAGIVISASHNSYLDNGIKFFSPEGFKLPDEVELAIENQLDQPMTTVSADKLGKAKLVKTAAGRYIEFCKASVPTQLSLEGLKIVIDCANGAAYSIAPKVFRELGANVQTIFNQPDGLNINKECGATDLATLAKVVKANKADIGLAFDGDADRIMMVDHTGEIVDGDEILYIIAQDANKRDVLGGGVVGTLMSNFGLQKAFEADGIPFARAKVGDRYVMELLHKNSWRFGGESSGHIVCLDKNTTGDGIISALQVLAAMACENKSLAELKQGMFKMPQTMVNVKISEKCDPMQNDAIVKAVNEVEDDLGDTGRVLLRASGTEPLIRVMIEGEDAPKVDKLANQLADVVREKL</sequence>
<feature type="binding site" description="via phosphate group" evidence="6">
    <location>
        <position position="102"/>
    </location>
    <ligand>
        <name>Mg(2+)</name>
        <dbReference type="ChEBI" id="CHEBI:18420"/>
    </ligand>
</feature>
<dbReference type="InterPro" id="IPR005843">
    <property type="entry name" value="A-D-PHexomutase_C"/>
</dbReference>
<keyword evidence="5 6" id="KW-0413">Isomerase</keyword>
<dbReference type="PANTHER" id="PTHR42946:SF1">
    <property type="entry name" value="PHOSPHOGLUCOMUTASE (ALPHA-D-GLUCOSE-1,6-BISPHOSPHATE-DEPENDENT)"/>
    <property type="match status" value="1"/>
</dbReference>
<evidence type="ECO:0000313" key="12">
    <source>
        <dbReference type="Proteomes" id="UP000315439"/>
    </source>
</evidence>
<evidence type="ECO:0000259" key="10">
    <source>
        <dbReference type="Pfam" id="PF02880"/>
    </source>
</evidence>
<dbReference type="GO" id="GO:0000287">
    <property type="term" value="F:magnesium ion binding"/>
    <property type="evidence" value="ECO:0007669"/>
    <property type="project" value="UniProtKB-UniRule"/>
</dbReference>
<dbReference type="PRINTS" id="PR00509">
    <property type="entry name" value="PGMPMM"/>
</dbReference>
<comment type="cofactor">
    <cofactor evidence="6">
        <name>Mg(2+)</name>
        <dbReference type="ChEBI" id="CHEBI:18420"/>
    </cofactor>
    <text evidence="6">Binds 1 Mg(2+) ion per subunit.</text>
</comment>